<evidence type="ECO:0000256" key="2">
    <source>
        <dbReference type="ARBA" id="ARBA00023125"/>
    </source>
</evidence>
<organism evidence="7 8">
    <name type="scientific">Albimonas donghaensis</name>
    <dbReference type="NCBI Taxonomy" id="356660"/>
    <lineage>
        <taxon>Bacteria</taxon>
        <taxon>Pseudomonadati</taxon>
        <taxon>Pseudomonadota</taxon>
        <taxon>Alphaproteobacteria</taxon>
        <taxon>Rhodobacterales</taxon>
        <taxon>Paracoccaceae</taxon>
        <taxon>Albimonas</taxon>
    </lineage>
</organism>
<dbReference type="PROSITE" id="PS51078">
    <property type="entry name" value="ICLR_ED"/>
    <property type="match status" value="1"/>
</dbReference>
<feature type="region of interest" description="Disordered" evidence="4">
    <location>
        <begin position="1"/>
        <end position="20"/>
    </location>
</feature>
<dbReference type="Proteomes" id="UP000199118">
    <property type="component" value="Unassembled WGS sequence"/>
</dbReference>
<proteinExistence type="predicted"/>
<dbReference type="AlphaFoldDB" id="A0A1H2ZI08"/>
<feature type="domain" description="HTH iclR-type" evidence="5">
    <location>
        <begin position="23"/>
        <end position="84"/>
    </location>
</feature>
<dbReference type="PROSITE" id="PS51077">
    <property type="entry name" value="HTH_ICLR"/>
    <property type="match status" value="1"/>
</dbReference>
<evidence type="ECO:0000256" key="4">
    <source>
        <dbReference type="SAM" id="MobiDB-lite"/>
    </source>
</evidence>
<dbReference type="EMBL" id="FNMZ01000003">
    <property type="protein sequence ID" value="SDX17070.1"/>
    <property type="molecule type" value="Genomic_DNA"/>
</dbReference>
<name>A0A1H2ZI08_9RHOB</name>
<evidence type="ECO:0000259" key="6">
    <source>
        <dbReference type="PROSITE" id="PS51078"/>
    </source>
</evidence>
<keyword evidence="2" id="KW-0238">DNA-binding</keyword>
<evidence type="ECO:0000313" key="7">
    <source>
        <dbReference type="EMBL" id="SDX17070.1"/>
    </source>
</evidence>
<dbReference type="InterPro" id="IPR029016">
    <property type="entry name" value="GAF-like_dom_sf"/>
</dbReference>
<dbReference type="InterPro" id="IPR050707">
    <property type="entry name" value="HTH_MetabolicPath_Reg"/>
</dbReference>
<dbReference type="SUPFAM" id="SSF46785">
    <property type="entry name" value="Winged helix' DNA-binding domain"/>
    <property type="match status" value="1"/>
</dbReference>
<feature type="compositionally biased region" description="Basic and acidic residues" evidence="4">
    <location>
        <begin position="1"/>
        <end position="12"/>
    </location>
</feature>
<dbReference type="PANTHER" id="PTHR30136">
    <property type="entry name" value="HELIX-TURN-HELIX TRANSCRIPTIONAL REGULATOR, ICLR FAMILY"/>
    <property type="match status" value="1"/>
</dbReference>
<dbReference type="Pfam" id="PF01614">
    <property type="entry name" value="IclR_C"/>
    <property type="match status" value="1"/>
</dbReference>
<dbReference type="Pfam" id="PF09339">
    <property type="entry name" value="HTH_IclR"/>
    <property type="match status" value="1"/>
</dbReference>
<keyword evidence="3" id="KW-0804">Transcription</keyword>
<protein>
    <submittedName>
        <fullName evidence="7">Transcriptional regulator, IclR family</fullName>
    </submittedName>
</protein>
<dbReference type="InterPro" id="IPR036390">
    <property type="entry name" value="WH_DNA-bd_sf"/>
</dbReference>
<keyword evidence="1" id="KW-0805">Transcription regulation</keyword>
<dbReference type="PANTHER" id="PTHR30136:SF23">
    <property type="entry name" value="DNA-BINDING TRANSCRIPTIONAL ACTIVATOR MHPR"/>
    <property type="match status" value="1"/>
</dbReference>
<dbReference type="RefSeq" id="WP_092682013.1">
    <property type="nucleotide sequence ID" value="NZ_FNMZ01000003.1"/>
</dbReference>
<dbReference type="STRING" id="356660.SAMN05444336_103520"/>
<dbReference type="InterPro" id="IPR036388">
    <property type="entry name" value="WH-like_DNA-bd_sf"/>
</dbReference>
<dbReference type="SUPFAM" id="SSF55781">
    <property type="entry name" value="GAF domain-like"/>
    <property type="match status" value="1"/>
</dbReference>
<dbReference type="GO" id="GO:0045892">
    <property type="term" value="P:negative regulation of DNA-templated transcription"/>
    <property type="evidence" value="ECO:0007669"/>
    <property type="project" value="TreeGrafter"/>
</dbReference>
<evidence type="ECO:0000259" key="5">
    <source>
        <dbReference type="PROSITE" id="PS51077"/>
    </source>
</evidence>
<reference evidence="7 8" key="1">
    <citation type="submission" date="2016-10" db="EMBL/GenBank/DDBJ databases">
        <authorList>
            <person name="de Groot N.N."/>
        </authorList>
    </citation>
    <scope>NUCLEOTIDE SEQUENCE [LARGE SCALE GENOMIC DNA]</scope>
    <source>
        <strain evidence="7 8">DSM 17890</strain>
    </source>
</reference>
<dbReference type="InterPro" id="IPR014757">
    <property type="entry name" value="Tscrpt_reg_IclR_C"/>
</dbReference>
<dbReference type="InterPro" id="IPR005471">
    <property type="entry name" value="Tscrpt_reg_IclR_N"/>
</dbReference>
<feature type="domain" description="IclR-ED" evidence="6">
    <location>
        <begin position="85"/>
        <end position="264"/>
    </location>
</feature>
<evidence type="ECO:0000313" key="8">
    <source>
        <dbReference type="Proteomes" id="UP000199118"/>
    </source>
</evidence>
<dbReference type="GO" id="GO:0003700">
    <property type="term" value="F:DNA-binding transcription factor activity"/>
    <property type="evidence" value="ECO:0007669"/>
    <property type="project" value="TreeGrafter"/>
</dbReference>
<accession>A0A1H2ZI08</accession>
<dbReference type="SMART" id="SM00346">
    <property type="entry name" value="HTH_ICLR"/>
    <property type="match status" value="1"/>
</dbReference>
<gene>
    <name evidence="7" type="ORF">SAMN05444336_103520</name>
</gene>
<keyword evidence="8" id="KW-1185">Reference proteome</keyword>
<evidence type="ECO:0000256" key="3">
    <source>
        <dbReference type="ARBA" id="ARBA00023163"/>
    </source>
</evidence>
<dbReference type="Gene3D" id="3.30.450.40">
    <property type="match status" value="1"/>
</dbReference>
<evidence type="ECO:0000256" key="1">
    <source>
        <dbReference type="ARBA" id="ARBA00023015"/>
    </source>
</evidence>
<dbReference type="Gene3D" id="1.10.10.10">
    <property type="entry name" value="Winged helix-like DNA-binding domain superfamily/Winged helix DNA-binding domain"/>
    <property type="match status" value="1"/>
</dbReference>
<dbReference type="OrthoDB" id="6057486at2"/>
<sequence length="302" mass="32785">MAVDGAAKDGSGKDGSGSGDVPVEALRRGLILLQILNKQRVTTLDQLHRVTGLPKSTLSRLLNSLVHLGFVTNDRRQGGYQITSMVDSLSCGYVGDPLVVEASRPWLNDFTRVHKWSLGIATYEGDAMRIRFTTSADSPIAPIRGAIGMRLNLVDHAYGRIYLAYCNRTFQDEAIGLHGVVDHDERAAVRRMLDTARANGFAERNPLIMPHNSNTLAVPVIFAGKVAAALGMTYYHSAVTQERKLELMGVMKQQACNISASMETLFQNSQMRTVASDHWPSVDPLDYTVAAAAAGSLGSDPD</sequence>
<dbReference type="GO" id="GO:0003677">
    <property type="term" value="F:DNA binding"/>
    <property type="evidence" value="ECO:0007669"/>
    <property type="project" value="UniProtKB-KW"/>
</dbReference>